<protein>
    <submittedName>
        <fullName evidence="1">Uncharacterized protein</fullName>
    </submittedName>
</protein>
<organism evidence="1 2">
    <name type="scientific">Tolumonas auensis (strain DSM 9187 / NBRC 110442 / TA 4)</name>
    <dbReference type="NCBI Taxonomy" id="595494"/>
    <lineage>
        <taxon>Bacteria</taxon>
        <taxon>Pseudomonadati</taxon>
        <taxon>Pseudomonadota</taxon>
        <taxon>Gammaproteobacteria</taxon>
        <taxon>Aeromonadales</taxon>
        <taxon>Aeromonadaceae</taxon>
        <taxon>Tolumonas</taxon>
    </lineage>
</organism>
<reference evidence="1 2" key="2">
    <citation type="journal article" date="2011" name="Stand. Genomic Sci.">
        <title>Complete genome sequence of Tolumonas auensis type strain (TA 4).</title>
        <authorList>
            <person name="Chertkov O."/>
            <person name="Copeland A."/>
            <person name="Lucas S."/>
            <person name="Lapidus A."/>
            <person name="Berry K.W."/>
            <person name="Detter J.C."/>
            <person name="Del Rio T.G."/>
            <person name="Hammon N."/>
            <person name="Dalin E."/>
            <person name="Tice H."/>
            <person name="Pitluck S."/>
            <person name="Richardson P."/>
            <person name="Bruce D."/>
            <person name="Goodwin L."/>
            <person name="Han C."/>
            <person name="Tapia R."/>
            <person name="Saunders E."/>
            <person name="Schmutz J."/>
            <person name="Brettin T."/>
            <person name="Larimer F."/>
            <person name="Land M."/>
            <person name="Hauser L."/>
            <person name="Spring S."/>
            <person name="Rohde M."/>
            <person name="Kyrpides N.C."/>
            <person name="Ivanova N."/>
            <person name="Goker M."/>
            <person name="Beller H.R."/>
            <person name="Klenk H.P."/>
            <person name="Woyke T."/>
        </authorList>
    </citation>
    <scope>NUCLEOTIDE SEQUENCE [LARGE SCALE GENOMIC DNA]</scope>
    <source>
        <strain evidence="2">DSM 9187 / TA4</strain>
    </source>
</reference>
<proteinExistence type="predicted"/>
<dbReference type="HOGENOM" id="CLU_3012896_0_0_6"/>
<dbReference type="Proteomes" id="UP000009073">
    <property type="component" value="Chromosome"/>
</dbReference>
<name>C4L965_TOLAT</name>
<dbReference type="KEGG" id="tau:Tola_0334"/>
<evidence type="ECO:0000313" key="1">
    <source>
        <dbReference type="EMBL" id="ACQ91964.1"/>
    </source>
</evidence>
<accession>C4L965</accession>
<dbReference type="EMBL" id="CP001616">
    <property type="protein sequence ID" value="ACQ91964.1"/>
    <property type="molecule type" value="Genomic_DNA"/>
</dbReference>
<reference evidence="2" key="1">
    <citation type="submission" date="2009-05" db="EMBL/GenBank/DDBJ databases">
        <title>Complete sequence of Tolumonas auensis DSM 9187.</title>
        <authorList>
            <consortium name="US DOE Joint Genome Institute"/>
            <person name="Lucas S."/>
            <person name="Copeland A."/>
            <person name="Lapidus A."/>
            <person name="Glavina del Rio T."/>
            <person name="Tice H."/>
            <person name="Bruce D."/>
            <person name="Goodwin L."/>
            <person name="Pitluck S."/>
            <person name="Chertkov O."/>
            <person name="Brettin T."/>
            <person name="Detter J.C."/>
            <person name="Han C."/>
            <person name="Larimer F."/>
            <person name="Land M."/>
            <person name="Hauser L."/>
            <person name="Kyrpides N."/>
            <person name="Mikhailova N."/>
            <person name="Spring S."/>
            <person name="Beller H."/>
        </authorList>
    </citation>
    <scope>NUCLEOTIDE SEQUENCE [LARGE SCALE GENOMIC DNA]</scope>
    <source>
        <strain evidence="2">DSM 9187 / TA4</strain>
    </source>
</reference>
<gene>
    <name evidence="1" type="ordered locus">Tola_0334</name>
</gene>
<sequence length="56" mass="6328">MSARTLTNHFAHKMAVDYSEARDYTDKNGRNKFGIKLIIKSHALTCRTFQAVPCLG</sequence>
<dbReference type="AlphaFoldDB" id="C4L965"/>
<evidence type="ECO:0000313" key="2">
    <source>
        <dbReference type="Proteomes" id="UP000009073"/>
    </source>
</evidence>
<keyword evidence="2" id="KW-1185">Reference proteome</keyword>